<evidence type="ECO:0000256" key="1">
    <source>
        <dbReference type="SAM" id="SignalP"/>
    </source>
</evidence>
<feature type="signal peptide" evidence="1">
    <location>
        <begin position="1"/>
        <end position="25"/>
    </location>
</feature>
<dbReference type="InterPro" id="IPR010496">
    <property type="entry name" value="AL/BT2_dom"/>
</dbReference>
<keyword evidence="4" id="KW-1185">Reference proteome</keyword>
<dbReference type="Proteomes" id="UP001596111">
    <property type="component" value="Unassembled WGS sequence"/>
</dbReference>
<reference evidence="4" key="1">
    <citation type="journal article" date="2019" name="Int. J. Syst. Evol. Microbiol.">
        <title>The Global Catalogue of Microorganisms (GCM) 10K type strain sequencing project: providing services to taxonomists for standard genome sequencing and annotation.</title>
        <authorList>
            <consortium name="The Broad Institute Genomics Platform"/>
            <consortium name="The Broad Institute Genome Sequencing Center for Infectious Disease"/>
            <person name="Wu L."/>
            <person name="Ma J."/>
        </authorList>
    </citation>
    <scope>NUCLEOTIDE SEQUENCE [LARGE SCALE GENOMIC DNA]</scope>
    <source>
        <strain evidence="4">CGMCC 1.13587</strain>
    </source>
</reference>
<name>A0ABW0T1U6_9GAMM</name>
<dbReference type="RefSeq" id="WP_377330172.1">
    <property type="nucleotide sequence ID" value="NZ_JBHSNG010000042.1"/>
</dbReference>
<comment type="caution">
    <text evidence="3">The sequence shown here is derived from an EMBL/GenBank/DDBJ whole genome shotgun (WGS) entry which is preliminary data.</text>
</comment>
<dbReference type="EMBL" id="JBHSNG010000042">
    <property type="protein sequence ID" value="MFC5583286.1"/>
    <property type="molecule type" value="Genomic_DNA"/>
</dbReference>
<feature type="chain" id="PRO_5046242521" evidence="1">
    <location>
        <begin position="26"/>
        <end position="263"/>
    </location>
</feature>
<dbReference type="Gene3D" id="2.60.120.560">
    <property type="entry name" value="Exo-inulinase, domain 1"/>
    <property type="match status" value="1"/>
</dbReference>
<accession>A0ABW0T1U6</accession>
<proteinExistence type="predicted"/>
<evidence type="ECO:0000259" key="2">
    <source>
        <dbReference type="Pfam" id="PF06439"/>
    </source>
</evidence>
<organism evidence="3 4">
    <name type="scientific">Rhodanobacter terrae</name>
    <dbReference type="NCBI Taxonomy" id="418647"/>
    <lineage>
        <taxon>Bacteria</taxon>
        <taxon>Pseudomonadati</taxon>
        <taxon>Pseudomonadota</taxon>
        <taxon>Gammaproteobacteria</taxon>
        <taxon>Lysobacterales</taxon>
        <taxon>Rhodanobacteraceae</taxon>
        <taxon>Rhodanobacter</taxon>
    </lineage>
</organism>
<gene>
    <name evidence="3" type="ORF">ACFPPB_19415</name>
</gene>
<evidence type="ECO:0000313" key="3">
    <source>
        <dbReference type="EMBL" id="MFC5583286.1"/>
    </source>
</evidence>
<protein>
    <submittedName>
        <fullName evidence="3">DUF1080 domain-containing protein</fullName>
    </submittedName>
</protein>
<dbReference type="Pfam" id="PF06439">
    <property type="entry name" value="3keto-disac_hyd"/>
    <property type="match status" value="1"/>
</dbReference>
<sequence>MTLRHFSGSAMVLALATLFATPLWAQSHNALSAQERAEGWQLLFDGHSLKGWHGYNQKGTGTDWSVVDGAIRLERGHDGDLKDFQDLITDASYANYDLKLEWKMSPCADSGVLFNVHETPADTYSFQSGVEMQIADLACTVPDSRVLYERSGDMFDLYAAPYESVREAGQWNQIEIRVDHGHVQFVQNGRTTVDTTLWDGAWHARVAQTKFAHWPNFARFHQGHIALQGTEDKGLSGQPIHLWFRDIRIKPLWKPERRKLRNV</sequence>
<feature type="domain" description="3-keto-alpha-glucoside-1,2-lyase/3-keto-2-hydroxy-glucal hydratase" evidence="2">
    <location>
        <begin position="39"/>
        <end position="250"/>
    </location>
</feature>
<evidence type="ECO:0000313" key="4">
    <source>
        <dbReference type="Proteomes" id="UP001596111"/>
    </source>
</evidence>
<keyword evidence="1" id="KW-0732">Signal</keyword>